<proteinExistence type="predicted"/>
<feature type="domain" description="DUF7779" evidence="3">
    <location>
        <begin position="53"/>
        <end position="140"/>
    </location>
</feature>
<accession>A0AA40CUP4</accession>
<gene>
    <name evidence="4" type="ORF">B0T16DRAFT_457140</name>
</gene>
<name>A0AA40CUP4_9PEZI</name>
<dbReference type="Pfam" id="PF25000">
    <property type="entry name" value="DUF7779"/>
    <property type="match status" value="1"/>
</dbReference>
<keyword evidence="2" id="KW-0732">Signal</keyword>
<evidence type="ECO:0000256" key="1">
    <source>
        <dbReference type="SAM" id="Coils"/>
    </source>
</evidence>
<dbReference type="InterPro" id="IPR056681">
    <property type="entry name" value="DUF7779"/>
</dbReference>
<dbReference type="Pfam" id="PF13424">
    <property type="entry name" value="TPR_12"/>
    <property type="match status" value="1"/>
</dbReference>
<dbReference type="SUPFAM" id="SSF48452">
    <property type="entry name" value="TPR-like"/>
    <property type="match status" value="1"/>
</dbReference>
<sequence>MTPRHHKRNYLAPLTHCFQLLVLMMFYRRSKPTPNPCSGCHHLNDTSATMKLTLKNLHPTATSLLHVLSMLDGTSIPEDMLIRWRLLATAGNYPFGRDEYLIACAALVAAEMVTRDEKAGVLRVESGVQEVVRSGLDREEFRGAFNTAAVLLAAVWPVGGEEGEGNGGMEKIRVYLPHVRKLRLVLEERGVEEIKPVLVTASLFNEASWAYQLFQTGSRLEIADEYAALAEEVAEASEEDDDYNEQFRSKILCDAYRFQGTIGGCLGNNKGLLYARKWIETLGERRAKSWQEKGDEMALPMAYNEYGRALMWVSEKEEALRYWGLAREKILRNTGKGQLPFPFPWINSALVHAYDGNTALAESLIIPILEKRESVLGKDDAETFETGLVLICAGNVRRAQGRRDEAYALFQRAFSIVPVATGKRSLWSTQAYYRLAAEEYYQGRYAEARDLLIEMVAFIDTGPWLEVIAARGNWKLAKTLMKLGDPNGAPEAQEMIEQSMGVWRNLNPGDNRTAERLKDEDWDQSVFYLYR</sequence>
<feature type="chain" id="PRO_5041337704" description="DUF7779 domain-containing protein" evidence="2">
    <location>
        <begin position="33"/>
        <end position="531"/>
    </location>
</feature>
<organism evidence="4 5">
    <name type="scientific">Cercophora newfieldiana</name>
    <dbReference type="NCBI Taxonomy" id="92897"/>
    <lineage>
        <taxon>Eukaryota</taxon>
        <taxon>Fungi</taxon>
        <taxon>Dikarya</taxon>
        <taxon>Ascomycota</taxon>
        <taxon>Pezizomycotina</taxon>
        <taxon>Sordariomycetes</taxon>
        <taxon>Sordariomycetidae</taxon>
        <taxon>Sordariales</taxon>
        <taxon>Lasiosphaeriaceae</taxon>
        <taxon>Cercophora</taxon>
    </lineage>
</organism>
<reference evidence="4" key="1">
    <citation type="submission" date="2023-06" db="EMBL/GenBank/DDBJ databases">
        <title>Genome-scale phylogeny and comparative genomics of the fungal order Sordariales.</title>
        <authorList>
            <consortium name="Lawrence Berkeley National Laboratory"/>
            <person name="Hensen N."/>
            <person name="Bonometti L."/>
            <person name="Westerberg I."/>
            <person name="Brannstrom I.O."/>
            <person name="Guillou S."/>
            <person name="Cros-Aarteil S."/>
            <person name="Calhoun S."/>
            <person name="Haridas S."/>
            <person name="Kuo A."/>
            <person name="Mondo S."/>
            <person name="Pangilinan J."/>
            <person name="Riley R."/>
            <person name="Labutti K."/>
            <person name="Andreopoulos B."/>
            <person name="Lipzen A."/>
            <person name="Chen C."/>
            <person name="Yanf M."/>
            <person name="Daum C."/>
            <person name="Ng V."/>
            <person name="Clum A."/>
            <person name="Steindorff A."/>
            <person name="Ohm R."/>
            <person name="Martin F."/>
            <person name="Silar P."/>
            <person name="Natvig D."/>
            <person name="Lalanne C."/>
            <person name="Gautier V."/>
            <person name="Ament-Velasquez S.L."/>
            <person name="Kruys A."/>
            <person name="Hutchinson M.I."/>
            <person name="Powell A.J."/>
            <person name="Barry K."/>
            <person name="Miller A.N."/>
            <person name="Grigoriev I.V."/>
            <person name="Debuchy R."/>
            <person name="Gladieux P."/>
            <person name="Thoren M.H."/>
            <person name="Johannesson H."/>
        </authorList>
    </citation>
    <scope>NUCLEOTIDE SEQUENCE</scope>
    <source>
        <strain evidence="4">SMH2532-1</strain>
    </source>
</reference>
<dbReference type="EMBL" id="JAULSV010000003">
    <property type="protein sequence ID" value="KAK0649759.1"/>
    <property type="molecule type" value="Genomic_DNA"/>
</dbReference>
<evidence type="ECO:0000313" key="4">
    <source>
        <dbReference type="EMBL" id="KAK0649759.1"/>
    </source>
</evidence>
<dbReference type="InterPro" id="IPR011990">
    <property type="entry name" value="TPR-like_helical_dom_sf"/>
</dbReference>
<dbReference type="AlphaFoldDB" id="A0AA40CUP4"/>
<dbReference type="Proteomes" id="UP001174936">
    <property type="component" value="Unassembled WGS sequence"/>
</dbReference>
<dbReference type="Gene3D" id="1.25.40.10">
    <property type="entry name" value="Tetratricopeptide repeat domain"/>
    <property type="match status" value="1"/>
</dbReference>
<evidence type="ECO:0000259" key="3">
    <source>
        <dbReference type="Pfam" id="PF25000"/>
    </source>
</evidence>
<feature type="signal peptide" evidence="2">
    <location>
        <begin position="1"/>
        <end position="32"/>
    </location>
</feature>
<feature type="coiled-coil region" evidence="1">
    <location>
        <begin position="219"/>
        <end position="246"/>
    </location>
</feature>
<evidence type="ECO:0000313" key="5">
    <source>
        <dbReference type="Proteomes" id="UP001174936"/>
    </source>
</evidence>
<comment type="caution">
    <text evidence="4">The sequence shown here is derived from an EMBL/GenBank/DDBJ whole genome shotgun (WGS) entry which is preliminary data.</text>
</comment>
<evidence type="ECO:0000256" key="2">
    <source>
        <dbReference type="SAM" id="SignalP"/>
    </source>
</evidence>
<keyword evidence="1" id="KW-0175">Coiled coil</keyword>
<keyword evidence="5" id="KW-1185">Reference proteome</keyword>
<protein>
    <recommendedName>
        <fullName evidence="3">DUF7779 domain-containing protein</fullName>
    </recommendedName>
</protein>